<dbReference type="Proteomes" id="UP000652761">
    <property type="component" value="Unassembled WGS sequence"/>
</dbReference>
<dbReference type="InterPro" id="IPR006816">
    <property type="entry name" value="ELMO_dom"/>
</dbReference>
<gene>
    <name evidence="2" type="ORF">Taro_049682</name>
</gene>
<sequence length="309" mass="35246">MATTTTKQQRWLFLRLLNPPNDGVSSACSICASLFYSCPVSSFPPLPFPPLYFLRFVWVSSVESAPASSLFTTVNGVEHEPSAWWRHDGPSTMEVSRPPPSQMPEAPEFSSFPPFRLLLEEQEEDPLLPPLSKWSEMRFKRKCCSSSGRGSSHRRHRYILPSCSTLLHSVDEDEGRYWRDEKRSEQLAWSDNCTTVNSQLVQSMIFHNGQDALMKLWKASFPEINLTGLVSEQWKEMGWQGPNPSTDFRGCGFVSLENLLFFARTYPASYQRLLFKQGGVRATWEYPFAVAGINISFMLIQMLDLYSGQ</sequence>
<protein>
    <recommendedName>
        <fullName evidence="1">ELMO domain-containing protein</fullName>
    </recommendedName>
</protein>
<reference evidence="2" key="1">
    <citation type="submission" date="2017-07" db="EMBL/GenBank/DDBJ databases">
        <title>Taro Niue Genome Assembly and Annotation.</title>
        <authorList>
            <person name="Atibalentja N."/>
            <person name="Keating K."/>
            <person name="Fields C.J."/>
        </authorList>
    </citation>
    <scope>NUCLEOTIDE SEQUENCE</scope>
    <source>
        <strain evidence="2">Niue_2</strain>
        <tissue evidence="2">Leaf</tissue>
    </source>
</reference>
<accession>A0A843XBE6</accession>
<evidence type="ECO:0000313" key="2">
    <source>
        <dbReference type="EMBL" id="MQM16724.1"/>
    </source>
</evidence>
<dbReference type="PROSITE" id="PS51335">
    <property type="entry name" value="ELMO"/>
    <property type="match status" value="1"/>
</dbReference>
<evidence type="ECO:0000313" key="3">
    <source>
        <dbReference type="Proteomes" id="UP000652761"/>
    </source>
</evidence>
<evidence type="ECO:0000259" key="1">
    <source>
        <dbReference type="PROSITE" id="PS51335"/>
    </source>
</evidence>
<dbReference type="InterPro" id="IPR050868">
    <property type="entry name" value="ELMO_domain-containing"/>
</dbReference>
<dbReference type="PANTHER" id="PTHR12771:SF3">
    <property type="entry name" value="ELMO_CED-12 FAMILY PROTEIN"/>
    <property type="match status" value="1"/>
</dbReference>
<dbReference type="Pfam" id="PF04727">
    <property type="entry name" value="ELMO_CED12"/>
    <property type="match status" value="1"/>
</dbReference>
<dbReference type="AlphaFoldDB" id="A0A843XBE6"/>
<dbReference type="EMBL" id="NMUH01007139">
    <property type="protein sequence ID" value="MQM16724.1"/>
    <property type="molecule type" value="Genomic_DNA"/>
</dbReference>
<dbReference type="PANTHER" id="PTHR12771">
    <property type="entry name" value="ENGULFMENT AND CELL MOTILITY"/>
    <property type="match status" value="1"/>
</dbReference>
<feature type="domain" description="ELMO" evidence="1">
    <location>
        <begin position="208"/>
        <end position="309"/>
    </location>
</feature>
<proteinExistence type="predicted"/>
<name>A0A843XBE6_COLES</name>
<dbReference type="OrthoDB" id="67155at2759"/>
<keyword evidence="3" id="KW-1185">Reference proteome</keyword>
<comment type="caution">
    <text evidence="2">The sequence shown here is derived from an EMBL/GenBank/DDBJ whole genome shotgun (WGS) entry which is preliminary data.</text>
</comment>
<organism evidence="2 3">
    <name type="scientific">Colocasia esculenta</name>
    <name type="common">Wild taro</name>
    <name type="synonym">Arum esculentum</name>
    <dbReference type="NCBI Taxonomy" id="4460"/>
    <lineage>
        <taxon>Eukaryota</taxon>
        <taxon>Viridiplantae</taxon>
        <taxon>Streptophyta</taxon>
        <taxon>Embryophyta</taxon>
        <taxon>Tracheophyta</taxon>
        <taxon>Spermatophyta</taxon>
        <taxon>Magnoliopsida</taxon>
        <taxon>Liliopsida</taxon>
        <taxon>Araceae</taxon>
        <taxon>Aroideae</taxon>
        <taxon>Colocasieae</taxon>
        <taxon>Colocasia</taxon>
    </lineage>
</organism>